<accession>A0A645EWI6</accession>
<dbReference type="EMBL" id="VSSQ01052289">
    <property type="protein sequence ID" value="MPN06385.1"/>
    <property type="molecule type" value="Genomic_DNA"/>
</dbReference>
<protein>
    <submittedName>
        <fullName evidence="1">Uncharacterized protein</fullName>
    </submittedName>
</protein>
<reference evidence="1" key="1">
    <citation type="submission" date="2019-08" db="EMBL/GenBank/DDBJ databases">
        <authorList>
            <person name="Kucharzyk K."/>
            <person name="Murdoch R.W."/>
            <person name="Higgins S."/>
            <person name="Loffler F."/>
        </authorList>
    </citation>
    <scope>NUCLEOTIDE SEQUENCE</scope>
</reference>
<organism evidence="1">
    <name type="scientific">bioreactor metagenome</name>
    <dbReference type="NCBI Taxonomy" id="1076179"/>
    <lineage>
        <taxon>unclassified sequences</taxon>
        <taxon>metagenomes</taxon>
        <taxon>ecological metagenomes</taxon>
    </lineage>
</organism>
<dbReference type="AlphaFoldDB" id="A0A645EWI6"/>
<proteinExistence type="predicted"/>
<gene>
    <name evidence="1" type="ORF">SDC9_153641</name>
</gene>
<name>A0A645EWI6_9ZZZZ</name>
<evidence type="ECO:0000313" key="1">
    <source>
        <dbReference type="EMBL" id="MPN06385.1"/>
    </source>
</evidence>
<sequence>MNETNTTNVFILVKSGISALKSKDMILLPPVKKNAIVNPNRITAGIRIPIMKPSFEILAVNLVPLNCENVNAQKIINTPKNLTTGLLFNGSQLNT</sequence>
<comment type="caution">
    <text evidence="1">The sequence shown here is derived from an EMBL/GenBank/DDBJ whole genome shotgun (WGS) entry which is preliminary data.</text>
</comment>